<dbReference type="RefSeq" id="WP_106567779.1">
    <property type="nucleotide sequence ID" value="NZ_PYGF01000007.1"/>
</dbReference>
<keyword evidence="3" id="KW-1185">Reference proteome</keyword>
<keyword evidence="1" id="KW-0472">Membrane</keyword>
<name>A0A2P8E1V6_9BACT</name>
<dbReference type="EMBL" id="PYGF01000007">
    <property type="protein sequence ID" value="PSL03397.1"/>
    <property type="molecule type" value="Genomic_DNA"/>
</dbReference>
<dbReference type="Proteomes" id="UP000240708">
    <property type="component" value="Unassembled WGS sequence"/>
</dbReference>
<protein>
    <submittedName>
        <fullName evidence="2">Uncharacterized protein</fullName>
    </submittedName>
</protein>
<dbReference type="OrthoDB" id="5068013at2"/>
<organism evidence="2 3">
    <name type="scientific">Cecembia rubra</name>
    <dbReference type="NCBI Taxonomy" id="1485585"/>
    <lineage>
        <taxon>Bacteria</taxon>
        <taxon>Pseudomonadati</taxon>
        <taxon>Bacteroidota</taxon>
        <taxon>Cytophagia</taxon>
        <taxon>Cytophagales</taxon>
        <taxon>Cyclobacteriaceae</taxon>
        <taxon>Cecembia</taxon>
    </lineage>
</organism>
<evidence type="ECO:0000313" key="2">
    <source>
        <dbReference type="EMBL" id="PSL03397.1"/>
    </source>
</evidence>
<evidence type="ECO:0000256" key="1">
    <source>
        <dbReference type="SAM" id="Phobius"/>
    </source>
</evidence>
<feature type="transmembrane region" description="Helical" evidence="1">
    <location>
        <begin position="47"/>
        <end position="66"/>
    </location>
</feature>
<feature type="transmembrane region" description="Helical" evidence="1">
    <location>
        <begin position="131"/>
        <end position="149"/>
    </location>
</feature>
<comment type="caution">
    <text evidence="2">The sequence shown here is derived from an EMBL/GenBank/DDBJ whole genome shotgun (WGS) entry which is preliminary data.</text>
</comment>
<feature type="transmembrane region" description="Helical" evidence="1">
    <location>
        <begin position="90"/>
        <end position="110"/>
    </location>
</feature>
<dbReference type="AlphaFoldDB" id="A0A2P8E1V6"/>
<proteinExistence type="predicted"/>
<evidence type="ECO:0000313" key="3">
    <source>
        <dbReference type="Proteomes" id="UP000240708"/>
    </source>
</evidence>
<gene>
    <name evidence="2" type="ORF">CLV48_107115</name>
</gene>
<sequence>MKTIALNPQILSMTEFGSNINPNDETNNHYIPGVCNIGKDEMKRRKIAALSSLAVTIILIVVLLLLPENRLWRLTLFVPVTSFAVSFQQWYFRFCVAFGIKGIFNFGNLGKSDTIQQAEFRKKDRAKAWQMINTGIVAGIIAATVFYYLPF</sequence>
<keyword evidence="1" id="KW-0812">Transmembrane</keyword>
<accession>A0A2P8E1V6</accession>
<reference evidence="2 3" key="1">
    <citation type="submission" date="2018-03" db="EMBL/GenBank/DDBJ databases">
        <title>Genomic Encyclopedia of Archaeal and Bacterial Type Strains, Phase II (KMG-II): from individual species to whole genera.</title>
        <authorList>
            <person name="Goeker M."/>
        </authorList>
    </citation>
    <scope>NUCLEOTIDE SEQUENCE [LARGE SCALE GENOMIC DNA]</scope>
    <source>
        <strain evidence="2 3">DSM 28057</strain>
    </source>
</reference>
<keyword evidence="1" id="KW-1133">Transmembrane helix</keyword>